<dbReference type="PANTHER" id="PTHR47950">
    <property type="entry name" value="CYTOCHROME P450, FAMILY 76, SUBFAMILY C, POLYPEPTIDE 5-RELATED"/>
    <property type="match status" value="1"/>
</dbReference>
<dbReference type="GO" id="GO:0020037">
    <property type="term" value="F:heme binding"/>
    <property type="evidence" value="ECO:0007669"/>
    <property type="project" value="InterPro"/>
</dbReference>
<evidence type="ECO:0000256" key="1">
    <source>
        <dbReference type="ARBA" id="ARBA00010617"/>
    </source>
</evidence>
<organism evidence="2 3">
    <name type="scientific">Salix dunnii</name>
    <dbReference type="NCBI Taxonomy" id="1413687"/>
    <lineage>
        <taxon>Eukaryota</taxon>
        <taxon>Viridiplantae</taxon>
        <taxon>Streptophyta</taxon>
        <taxon>Embryophyta</taxon>
        <taxon>Tracheophyta</taxon>
        <taxon>Spermatophyta</taxon>
        <taxon>Magnoliopsida</taxon>
        <taxon>eudicotyledons</taxon>
        <taxon>Gunneridae</taxon>
        <taxon>Pentapetalae</taxon>
        <taxon>rosids</taxon>
        <taxon>fabids</taxon>
        <taxon>Malpighiales</taxon>
        <taxon>Salicaceae</taxon>
        <taxon>Saliceae</taxon>
        <taxon>Salix</taxon>
    </lineage>
</organism>
<dbReference type="SUPFAM" id="SSF48264">
    <property type="entry name" value="Cytochrome P450"/>
    <property type="match status" value="1"/>
</dbReference>
<proteinExistence type="inferred from homology"/>
<dbReference type="OrthoDB" id="2789670at2759"/>
<dbReference type="GO" id="GO:0016705">
    <property type="term" value="F:oxidoreductase activity, acting on paired donors, with incorporation or reduction of molecular oxygen"/>
    <property type="evidence" value="ECO:0007669"/>
    <property type="project" value="InterPro"/>
</dbReference>
<keyword evidence="3" id="KW-1185">Reference proteome</keyword>
<dbReference type="EMBL" id="JADGMS010000006">
    <property type="protein sequence ID" value="KAF9680180.1"/>
    <property type="molecule type" value="Genomic_DNA"/>
</dbReference>
<dbReference type="InterPro" id="IPR036396">
    <property type="entry name" value="Cyt_P450_sf"/>
</dbReference>
<dbReference type="GO" id="GO:0004497">
    <property type="term" value="F:monooxygenase activity"/>
    <property type="evidence" value="ECO:0007669"/>
    <property type="project" value="InterPro"/>
</dbReference>
<name>A0A835MWS3_9ROSI</name>
<comment type="caution">
    <text evidence="2">The sequence shown here is derived from an EMBL/GenBank/DDBJ whole genome shotgun (WGS) entry which is preliminary data.</text>
</comment>
<evidence type="ECO:0000313" key="2">
    <source>
        <dbReference type="EMBL" id="KAF9680180.1"/>
    </source>
</evidence>
<dbReference type="AlphaFoldDB" id="A0A835MWS3"/>
<dbReference type="GO" id="GO:0005506">
    <property type="term" value="F:iron ion binding"/>
    <property type="evidence" value="ECO:0007669"/>
    <property type="project" value="InterPro"/>
</dbReference>
<dbReference type="InterPro" id="IPR001128">
    <property type="entry name" value="Cyt_P450"/>
</dbReference>
<dbReference type="Pfam" id="PF00067">
    <property type="entry name" value="p450"/>
    <property type="match status" value="1"/>
</dbReference>
<comment type="similarity">
    <text evidence="1">Belongs to the cytochrome P450 family.</text>
</comment>
<gene>
    <name evidence="2" type="ORF">SADUNF_Sadunf06G0094400</name>
</gene>
<dbReference type="Gene3D" id="1.10.630.10">
    <property type="entry name" value="Cytochrome P450"/>
    <property type="match status" value="1"/>
</dbReference>
<sequence length="94" mass="10672">MKATEFYDAMNRVMELFGKPNLTGVPARCDVFVPSTIVFKLEKLVQCCRKMLVAGSETPSSTVEWAMAELLRHPKSMKNVKEELNRVAGPRQQR</sequence>
<accession>A0A835MWS3</accession>
<protein>
    <submittedName>
        <fullName evidence="2">Uncharacterized protein</fullName>
    </submittedName>
</protein>
<dbReference type="PRINTS" id="PR00463">
    <property type="entry name" value="EP450I"/>
</dbReference>
<dbReference type="Proteomes" id="UP000657918">
    <property type="component" value="Unassembled WGS sequence"/>
</dbReference>
<evidence type="ECO:0000313" key="3">
    <source>
        <dbReference type="Proteomes" id="UP000657918"/>
    </source>
</evidence>
<reference evidence="2 3" key="1">
    <citation type="submission" date="2020-10" db="EMBL/GenBank/DDBJ databases">
        <title>Plant Genome Project.</title>
        <authorList>
            <person name="Zhang R.-G."/>
        </authorList>
    </citation>
    <scope>NUCLEOTIDE SEQUENCE [LARGE SCALE GENOMIC DNA]</scope>
    <source>
        <strain evidence="2">FAFU-HL-1</strain>
        <tissue evidence="2">Leaf</tissue>
    </source>
</reference>
<dbReference type="PANTHER" id="PTHR47950:SF15">
    <property type="entry name" value="CYTOCHROME P450"/>
    <property type="match status" value="1"/>
</dbReference>
<dbReference type="InterPro" id="IPR002401">
    <property type="entry name" value="Cyt_P450_E_grp-I"/>
</dbReference>